<protein>
    <submittedName>
        <fullName evidence="1">Uncharacterized protein</fullName>
    </submittedName>
</protein>
<comment type="caution">
    <text evidence="1">The sequence shown here is derived from an EMBL/GenBank/DDBJ whole genome shotgun (WGS) entry which is preliminary data.</text>
</comment>
<dbReference type="Pfam" id="PF02635">
    <property type="entry name" value="DsrE"/>
    <property type="match status" value="1"/>
</dbReference>
<dbReference type="InterPro" id="IPR027396">
    <property type="entry name" value="DsrEFH-like"/>
</dbReference>
<dbReference type="Gene3D" id="3.40.1260.10">
    <property type="entry name" value="DsrEFH-like"/>
    <property type="match status" value="1"/>
</dbReference>
<dbReference type="InterPro" id="IPR003787">
    <property type="entry name" value="Sulphur_relay_DsrE/F-like"/>
</dbReference>
<dbReference type="EMBL" id="LAZR01020712">
    <property type="protein sequence ID" value="KKL87902.1"/>
    <property type="molecule type" value="Genomic_DNA"/>
</dbReference>
<gene>
    <name evidence="1" type="ORF">LCGC14_1930080</name>
</gene>
<dbReference type="SUPFAM" id="SSF75169">
    <property type="entry name" value="DsrEFH-like"/>
    <property type="match status" value="1"/>
</dbReference>
<organism evidence="1">
    <name type="scientific">marine sediment metagenome</name>
    <dbReference type="NCBI Taxonomy" id="412755"/>
    <lineage>
        <taxon>unclassified sequences</taxon>
        <taxon>metagenomes</taxon>
        <taxon>ecological metagenomes</taxon>
    </lineage>
</organism>
<evidence type="ECO:0000313" key="1">
    <source>
        <dbReference type="EMBL" id="KKL87902.1"/>
    </source>
</evidence>
<sequence>MADQKKFVFILTSSYDRPEMVAGAMQLAVNMKAFDAELCFFLMDKAALLAKKGFAETITWQAKDEFSPLPELIKTLTEDFDVKFYICASCVKHQGLEGAELVEGAEIRPGSFLGQMLMEREALTF</sequence>
<reference evidence="1" key="1">
    <citation type="journal article" date="2015" name="Nature">
        <title>Complex archaea that bridge the gap between prokaryotes and eukaryotes.</title>
        <authorList>
            <person name="Spang A."/>
            <person name="Saw J.H."/>
            <person name="Jorgensen S.L."/>
            <person name="Zaremba-Niedzwiedzka K."/>
            <person name="Martijn J."/>
            <person name="Lind A.E."/>
            <person name="van Eijk R."/>
            <person name="Schleper C."/>
            <person name="Guy L."/>
            <person name="Ettema T.J."/>
        </authorList>
    </citation>
    <scope>NUCLEOTIDE SEQUENCE</scope>
</reference>
<dbReference type="AlphaFoldDB" id="A0A0F9IL14"/>
<proteinExistence type="predicted"/>
<accession>A0A0F9IL14</accession>
<name>A0A0F9IL14_9ZZZZ</name>